<comment type="similarity">
    <text evidence="1">Belongs to the bacterial solute-binding protein 5 family.</text>
</comment>
<dbReference type="InterPro" id="IPR000914">
    <property type="entry name" value="SBP_5_dom"/>
</dbReference>
<feature type="transmembrane region" description="Helical" evidence="4">
    <location>
        <begin position="782"/>
        <end position="803"/>
    </location>
</feature>
<evidence type="ECO:0000313" key="6">
    <source>
        <dbReference type="EMBL" id="PSN82953.1"/>
    </source>
</evidence>
<keyword evidence="4" id="KW-0812">Transmembrane</keyword>
<protein>
    <recommendedName>
        <fullName evidence="5">Solute-binding protein family 5 domain-containing protein</fullName>
    </recommendedName>
</protein>
<dbReference type="Gene3D" id="3.10.105.10">
    <property type="entry name" value="Dipeptide-binding Protein, Domain 3"/>
    <property type="match status" value="1"/>
</dbReference>
<dbReference type="Pfam" id="PF00496">
    <property type="entry name" value="SBP_bac_5"/>
    <property type="match status" value="1"/>
</dbReference>
<dbReference type="EMBL" id="NEXD01000123">
    <property type="protein sequence ID" value="PSN82953.1"/>
    <property type="molecule type" value="Genomic_DNA"/>
</dbReference>
<reference evidence="6 7" key="1">
    <citation type="submission" date="2017-04" db="EMBL/GenBank/DDBJ databases">
        <title>Novel microbial lineages endemic to geothermal iron-oxide mats fill important gaps in the evolutionary history of Archaea.</title>
        <authorList>
            <person name="Jay Z.J."/>
            <person name="Beam J.P."/>
            <person name="Dlakic M."/>
            <person name="Rusch D.B."/>
            <person name="Kozubal M.A."/>
            <person name="Inskeep W.P."/>
        </authorList>
    </citation>
    <scope>NUCLEOTIDE SEQUENCE [LARGE SCALE GENOMIC DNA]</scope>
    <source>
        <strain evidence="6">BE_D</strain>
    </source>
</reference>
<dbReference type="PANTHER" id="PTHR30290">
    <property type="entry name" value="PERIPLASMIC BINDING COMPONENT OF ABC TRANSPORTER"/>
    <property type="match status" value="1"/>
</dbReference>
<feature type="domain" description="Solute-binding protein family 5" evidence="5">
    <location>
        <begin position="42"/>
        <end position="293"/>
    </location>
</feature>
<dbReference type="Gene3D" id="3.40.190.10">
    <property type="entry name" value="Periplasmic binding protein-like II"/>
    <property type="match status" value="1"/>
</dbReference>
<evidence type="ECO:0000259" key="5">
    <source>
        <dbReference type="Pfam" id="PF00496"/>
    </source>
</evidence>
<name>A0A2R6A9I5_9ARCH</name>
<comment type="caution">
    <text evidence="6">The sequence shown here is derived from an EMBL/GenBank/DDBJ whole genome shotgun (WGS) entry which is preliminary data.</text>
</comment>
<dbReference type="InterPro" id="IPR039424">
    <property type="entry name" value="SBP_5"/>
</dbReference>
<evidence type="ECO:0000313" key="7">
    <source>
        <dbReference type="Proteomes" id="UP000240569"/>
    </source>
</evidence>
<keyword evidence="3" id="KW-0732">Signal</keyword>
<dbReference type="GO" id="GO:0015833">
    <property type="term" value="P:peptide transport"/>
    <property type="evidence" value="ECO:0007669"/>
    <property type="project" value="TreeGrafter"/>
</dbReference>
<keyword evidence="4" id="KW-0472">Membrane</keyword>
<evidence type="ECO:0000256" key="3">
    <source>
        <dbReference type="ARBA" id="ARBA00022729"/>
    </source>
</evidence>
<organism evidence="6 7">
    <name type="scientific">Candidatus Marsarchaeota G1 archaeon BE_D</name>
    <dbReference type="NCBI Taxonomy" id="1978156"/>
    <lineage>
        <taxon>Archaea</taxon>
        <taxon>Candidatus Marsarchaeota</taxon>
        <taxon>Candidatus Marsarchaeota group 1</taxon>
    </lineage>
</organism>
<keyword evidence="4" id="KW-1133">Transmembrane helix</keyword>
<dbReference type="SUPFAM" id="SSF53850">
    <property type="entry name" value="Periplasmic binding protein-like II"/>
    <property type="match status" value="2"/>
</dbReference>
<accession>A0A2R6A9I5</accession>
<sequence length="806" mass="90186">MHQKIVILFILLLLFSFCSLAKADEPALPPFSIYGTPTPPSNLAILNRTGEYWGPYIQSIYITWFTTDEAEIEALVNGYIQFDGAGVSNLQEYQQLLPYALNGEIGLNFTPYNGFYFIGFKYNEYPFNNTYFREAIQRLVNYQQVATAFANGILGIASPYYLLPILYSEYFTPEQQQAYLNYGEFNLSAAILDLEKAGLVDHPSLGYWSYSNGTKVSFEIYVPTADLTLNKNLVNVLISNAALINLTINMVVVDTNTFIYALLPSESMEMYIVSVGFGPPPEPSWTYFLLGPAPLNEVFIHYYDPTAWTLIKKLYYDSYSISLAKEYANEVTVFLQENVPVVILGWLTTLVPVSLVGWRGYILQNGVGYAFPANVHPLNSTFGGLYRFGDSFAVNDLNIYTQVSGADYAALNMMWLTPLTLSYSTSDLFPLAVYNWSITRGEGVMPNGHFYNGSVIALHFLHNIVWQDGAPLTAIDLNFTIWYMDAGGFMANPYNSSQDVIQYAPGVSINLTARANDPSSEWFGYLPSLAGTYVPPNDPYTLYIYLNSTSIFSFYSSFPALWTEPILPEHTMYNVSVKQYTTESPAEYLSQQVMAGPYMFESWNPILGYVLLRYFPSYVLANPYSNYYSVVQGSTINFTINATVFADHVVQSSSGYTALFNKVDNGEGFVYVINPSTQKPIEVFSLTNDGNGEYSALISANLSPGVYYLIAQVNWTGSPYYYYYGTGSLYQNEYSYHVYGVLNVSAKSVTSTQTTITSSTTSTSLSVSTSTMSQISHSSTSYYYYVLIALVLAVVLAVIIFALRRK</sequence>
<dbReference type="AlphaFoldDB" id="A0A2R6A9I5"/>
<dbReference type="Proteomes" id="UP000240569">
    <property type="component" value="Unassembled WGS sequence"/>
</dbReference>
<evidence type="ECO:0000256" key="2">
    <source>
        <dbReference type="ARBA" id="ARBA00022448"/>
    </source>
</evidence>
<proteinExistence type="inferred from homology"/>
<dbReference type="PANTHER" id="PTHR30290:SF9">
    <property type="entry name" value="OLIGOPEPTIDE-BINDING PROTEIN APPA"/>
    <property type="match status" value="1"/>
</dbReference>
<gene>
    <name evidence="6" type="ORF">B9Q02_11070</name>
</gene>
<dbReference type="GO" id="GO:1904680">
    <property type="term" value="F:peptide transmembrane transporter activity"/>
    <property type="evidence" value="ECO:0007669"/>
    <property type="project" value="TreeGrafter"/>
</dbReference>
<evidence type="ECO:0000256" key="1">
    <source>
        <dbReference type="ARBA" id="ARBA00005695"/>
    </source>
</evidence>
<evidence type="ECO:0000256" key="4">
    <source>
        <dbReference type="SAM" id="Phobius"/>
    </source>
</evidence>
<keyword evidence="2" id="KW-0813">Transport</keyword>